<evidence type="ECO:0000313" key="2">
    <source>
        <dbReference type="EMBL" id="OUZ40674.1"/>
    </source>
</evidence>
<name>A0ABX3ZM60_9BACL</name>
<dbReference type="EMBL" id="NHNT01000001">
    <property type="protein sequence ID" value="OUZ40674.1"/>
    <property type="molecule type" value="Genomic_DNA"/>
</dbReference>
<sequence>MAYFRKRGDVWEYRIKYNDLGKQKTLSKSGFATKSAARAAAVLVEGKLFKGGIDEFRKGDILSEGWLQKFKLIYESQRRDSSNVSAANGQAKLLNRFKGYSLKKINRAD</sequence>
<keyword evidence="3" id="KW-1185">Reference proteome</keyword>
<accession>A0ABX3ZM60</accession>
<dbReference type="Proteomes" id="UP000196594">
    <property type="component" value="Unassembled WGS sequence"/>
</dbReference>
<evidence type="ECO:0000259" key="1">
    <source>
        <dbReference type="Pfam" id="PF14657"/>
    </source>
</evidence>
<feature type="domain" description="AP2-like integrase N-terminal" evidence="1">
    <location>
        <begin position="11"/>
        <end position="50"/>
    </location>
</feature>
<dbReference type="Pfam" id="PF14657">
    <property type="entry name" value="Arm-DNA-bind_4"/>
    <property type="match status" value="1"/>
</dbReference>
<gene>
    <name evidence="2" type="ORF">CBM15_02050</name>
</gene>
<proteinExistence type="predicted"/>
<reference evidence="2 3" key="1">
    <citation type="journal article" date="2017" name="Int. J. Syst. Evol. Microbiol.">
        <title>Solibacillus kalamii sp. nov., isolated from a high-efficiency particulate arrestance filter system used in the International Space Station.</title>
        <authorList>
            <person name="Checinska Sielaff A."/>
            <person name="Kumar R.M."/>
            <person name="Pal D."/>
            <person name="Mayilraj S."/>
            <person name="Venkateswaran K."/>
        </authorList>
    </citation>
    <scope>NUCLEOTIDE SEQUENCE [LARGE SCALE GENOMIC DNA]</scope>
    <source>
        <strain evidence="2 3">ISSFR-015</strain>
    </source>
</reference>
<comment type="caution">
    <text evidence="2">The sequence shown here is derived from an EMBL/GenBank/DDBJ whole genome shotgun (WGS) entry which is preliminary data.</text>
</comment>
<organism evidence="2 3">
    <name type="scientific">Solibacillus kalamii</name>
    <dbReference type="NCBI Taxonomy" id="1748298"/>
    <lineage>
        <taxon>Bacteria</taxon>
        <taxon>Bacillati</taxon>
        <taxon>Bacillota</taxon>
        <taxon>Bacilli</taxon>
        <taxon>Bacillales</taxon>
        <taxon>Caryophanaceae</taxon>
        <taxon>Solibacillus</taxon>
    </lineage>
</organism>
<protein>
    <recommendedName>
        <fullName evidence="1">AP2-like integrase N-terminal domain-containing protein</fullName>
    </recommendedName>
</protein>
<evidence type="ECO:0000313" key="3">
    <source>
        <dbReference type="Proteomes" id="UP000196594"/>
    </source>
</evidence>
<dbReference type="InterPro" id="IPR028259">
    <property type="entry name" value="AP2-like_int_N"/>
</dbReference>
<dbReference type="RefSeq" id="WP_087615539.1">
    <property type="nucleotide sequence ID" value="NZ_JAFBEY010000002.1"/>
</dbReference>